<dbReference type="InterPro" id="IPR010390">
    <property type="entry name" value="ABC-2_transporter-like"/>
</dbReference>
<feature type="transmembrane region" description="Helical" evidence="1">
    <location>
        <begin position="129"/>
        <end position="146"/>
    </location>
</feature>
<accession>A0ABV8KHP7</accession>
<feature type="transmembrane region" description="Helical" evidence="1">
    <location>
        <begin position="152"/>
        <end position="180"/>
    </location>
</feature>
<keyword evidence="1" id="KW-0472">Membrane</keyword>
<sequence length="272" mass="29152">MADRVRPAGARRAYLALLRGQARAQASYRISFAVDLVGCLAAVVFDVLSVLVLFRVTRTLGGFGVREAMVMVGLSSFSFATADLTVGNIERIRQYVRTGLLDAVLVRPLGVLPQLLLMDLPLRKVSRSLFGLAVLVVALVRAQVQWTPGRVLLVLVAPLAGVVFFGSIFVASATVAFWWIDSGELGNALTYGGRDFTAYPVTVYGGWFRAVFAYGMGFAFVAYHPALALLGRADPLGLPGWVSWAAPGVAVLAAVAAATFWRTAVRHYQSAG</sequence>
<feature type="transmembrane region" description="Helical" evidence="1">
    <location>
        <begin position="201"/>
        <end position="221"/>
    </location>
</feature>
<feature type="transmembrane region" description="Helical" evidence="1">
    <location>
        <begin position="241"/>
        <end position="261"/>
    </location>
</feature>
<reference evidence="3" key="1">
    <citation type="journal article" date="2019" name="Int. J. Syst. Evol. Microbiol.">
        <title>The Global Catalogue of Microorganisms (GCM) 10K type strain sequencing project: providing services to taxonomists for standard genome sequencing and annotation.</title>
        <authorList>
            <consortium name="The Broad Institute Genomics Platform"/>
            <consortium name="The Broad Institute Genome Sequencing Center for Infectious Disease"/>
            <person name="Wu L."/>
            <person name="Ma J."/>
        </authorList>
    </citation>
    <scope>NUCLEOTIDE SEQUENCE [LARGE SCALE GENOMIC DNA]</scope>
    <source>
        <strain evidence="3">2902at01</strain>
    </source>
</reference>
<dbReference type="PANTHER" id="PTHR36833">
    <property type="entry name" value="SLR0610 PROTEIN-RELATED"/>
    <property type="match status" value="1"/>
</dbReference>
<evidence type="ECO:0000256" key="1">
    <source>
        <dbReference type="SAM" id="Phobius"/>
    </source>
</evidence>
<dbReference type="RefSeq" id="WP_377542633.1">
    <property type="nucleotide sequence ID" value="NZ_JBHSBN010000003.1"/>
</dbReference>
<evidence type="ECO:0000313" key="3">
    <source>
        <dbReference type="Proteomes" id="UP001595868"/>
    </source>
</evidence>
<feature type="transmembrane region" description="Helical" evidence="1">
    <location>
        <begin position="32"/>
        <end position="56"/>
    </location>
</feature>
<keyword evidence="3" id="KW-1185">Reference proteome</keyword>
<organism evidence="2 3">
    <name type="scientific">Micromonospora zhanjiangensis</name>
    <dbReference type="NCBI Taxonomy" id="1522057"/>
    <lineage>
        <taxon>Bacteria</taxon>
        <taxon>Bacillati</taxon>
        <taxon>Actinomycetota</taxon>
        <taxon>Actinomycetes</taxon>
        <taxon>Micromonosporales</taxon>
        <taxon>Micromonosporaceae</taxon>
        <taxon>Micromonospora</taxon>
    </lineage>
</organism>
<keyword evidence="1" id="KW-0812">Transmembrane</keyword>
<keyword evidence="1" id="KW-1133">Transmembrane helix</keyword>
<dbReference type="Pfam" id="PF06182">
    <property type="entry name" value="ABC2_membrane_6"/>
    <property type="match status" value="1"/>
</dbReference>
<feature type="transmembrane region" description="Helical" evidence="1">
    <location>
        <begin position="68"/>
        <end position="89"/>
    </location>
</feature>
<protein>
    <submittedName>
        <fullName evidence="2">ABC transporter permease</fullName>
    </submittedName>
</protein>
<comment type="caution">
    <text evidence="2">The sequence shown here is derived from an EMBL/GenBank/DDBJ whole genome shotgun (WGS) entry which is preliminary data.</text>
</comment>
<evidence type="ECO:0000313" key="2">
    <source>
        <dbReference type="EMBL" id="MFC4105526.1"/>
    </source>
</evidence>
<dbReference type="PANTHER" id="PTHR36833:SF1">
    <property type="entry name" value="INTEGRAL MEMBRANE TRANSPORT PROTEIN"/>
    <property type="match status" value="1"/>
</dbReference>
<proteinExistence type="predicted"/>
<dbReference type="EMBL" id="JBHSBN010000003">
    <property type="protein sequence ID" value="MFC4105526.1"/>
    <property type="molecule type" value="Genomic_DNA"/>
</dbReference>
<name>A0ABV8KHP7_9ACTN</name>
<dbReference type="Proteomes" id="UP001595868">
    <property type="component" value="Unassembled WGS sequence"/>
</dbReference>
<gene>
    <name evidence="2" type="ORF">ACFOX0_06190</name>
</gene>